<protein>
    <submittedName>
        <fullName evidence="15">Cytochrome B</fullName>
    </submittedName>
</protein>
<keyword evidence="9 13" id="KW-1133">Transmembrane helix</keyword>
<evidence type="ECO:0000259" key="14">
    <source>
        <dbReference type="SMART" id="SM00867"/>
    </source>
</evidence>
<keyword evidence="4" id="KW-1003">Cell membrane</keyword>
<accession>A0A421BM79</accession>
<name>A0A421BM79_9RHOB</name>
<keyword evidence="16" id="KW-1185">Reference proteome</keyword>
<evidence type="ECO:0000256" key="7">
    <source>
        <dbReference type="ARBA" id="ARBA00022723"/>
    </source>
</evidence>
<sequence length="403" mass="41631">MLSNTPTSYGTPARAFHWLVALLILSAVALGLYGESLPRSAETIDTLKTLYSAHKTIGVAAFFTALARILWALVQPRPTPLHPERRLETFGAELVHWALYGAMLVMPASGWISHAAQAGFAPILWPFGQTLPFVPQSDAVAHAAEGVHKLSALVLYAAVALHILGALKHVVIDRDATLARMTRGTAAGPGVADHSALAPLLAIVVWAAVISVALLVPPPAEDGAAPAEVATTAPAPAATPAASTAGNWQVTQGTLGFTVKQMGAEVSGSLPNWTADIAYDEATGTGTVTVTIDTTTLVLGSVSDQAKGADFFDTATHPTATFTAAITRTEGTAHTATGTLTLRGTEVPVVLPFTLAIAGDTATMTGETTLDRRAFGMGASYPDEATVGFNVGVQIALTATRKG</sequence>
<dbReference type="AlphaFoldDB" id="A0A421BM79"/>
<dbReference type="SUPFAM" id="SSF81342">
    <property type="entry name" value="Transmembrane di-heme cytochromes"/>
    <property type="match status" value="1"/>
</dbReference>
<dbReference type="Gene3D" id="2.40.128.110">
    <property type="entry name" value="Lipid/polyisoprenoid-binding, YceI-like"/>
    <property type="match status" value="1"/>
</dbReference>
<dbReference type="SMART" id="SM00867">
    <property type="entry name" value="YceI"/>
    <property type="match status" value="1"/>
</dbReference>
<comment type="subcellular location">
    <subcellularLocation>
        <location evidence="2">Cell membrane</location>
        <topology evidence="2">Multi-pass membrane protein</topology>
    </subcellularLocation>
</comment>
<evidence type="ECO:0000256" key="13">
    <source>
        <dbReference type="SAM" id="Phobius"/>
    </source>
</evidence>
<dbReference type="SUPFAM" id="SSF101874">
    <property type="entry name" value="YceI-like"/>
    <property type="match status" value="1"/>
</dbReference>
<dbReference type="InterPro" id="IPR007372">
    <property type="entry name" value="Lipid/polyisoprenoid-bd_YceI"/>
</dbReference>
<dbReference type="GO" id="GO:0009055">
    <property type="term" value="F:electron transfer activity"/>
    <property type="evidence" value="ECO:0007669"/>
    <property type="project" value="InterPro"/>
</dbReference>
<evidence type="ECO:0000313" key="16">
    <source>
        <dbReference type="Proteomes" id="UP000279673"/>
    </source>
</evidence>
<comment type="cofactor">
    <cofactor evidence="1">
        <name>heme b</name>
        <dbReference type="ChEBI" id="CHEBI:60344"/>
    </cofactor>
</comment>
<dbReference type="Pfam" id="PF04264">
    <property type="entry name" value="YceI"/>
    <property type="match status" value="1"/>
</dbReference>
<feature type="transmembrane region" description="Helical" evidence="13">
    <location>
        <begin position="15"/>
        <end position="35"/>
    </location>
</feature>
<dbReference type="Proteomes" id="UP000279673">
    <property type="component" value="Unassembled WGS sequence"/>
</dbReference>
<dbReference type="InterPro" id="IPR036761">
    <property type="entry name" value="TTHA0802/YceI-like_sf"/>
</dbReference>
<keyword evidence="3" id="KW-0813">Transport</keyword>
<dbReference type="GO" id="GO:0046872">
    <property type="term" value="F:metal ion binding"/>
    <property type="evidence" value="ECO:0007669"/>
    <property type="project" value="UniProtKB-KW"/>
</dbReference>
<dbReference type="Pfam" id="PF01292">
    <property type="entry name" value="Ni_hydr_CYTB"/>
    <property type="match status" value="1"/>
</dbReference>
<proteinExistence type="inferred from homology"/>
<feature type="domain" description="Lipid/polyisoprenoid-binding YceI-like" evidence="14">
    <location>
        <begin position="247"/>
        <end position="400"/>
    </location>
</feature>
<dbReference type="PANTHER" id="PTHR30529:SF1">
    <property type="entry name" value="CYTOCHROME B561 HOMOLOG 2"/>
    <property type="match status" value="1"/>
</dbReference>
<reference evidence="15 16" key="1">
    <citation type="submission" date="2018-10" db="EMBL/GenBank/DDBJ databases">
        <title>Rhodobacter sp . BO-81.</title>
        <authorList>
            <person name="Im W.T."/>
        </authorList>
    </citation>
    <scope>NUCLEOTIDE SEQUENCE [LARGE SCALE GENOMIC DNA]</scope>
    <source>
        <strain evidence="15 16">BO-81</strain>
    </source>
</reference>
<evidence type="ECO:0000256" key="12">
    <source>
        <dbReference type="ARBA" id="ARBA00037975"/>
    </source>
</evidence>
<comment type="caution">
    <text evidence="15">The sequence shown here is derived from an EMBL/GenBank/DDBJ whole genome shotgun (WGS) entry which is preliminary data.</text>
</comment>
<evidence type="ECO:0000256" key="6">
    <source>
        <dbReference type="ARBA" id="ARBA00022692"/>
    </source>
</evidence>
<dbReference type="InterPro" id="IPR016174">
    <property type="entry name" value="Di-haem_cyt_TM"/>
</dbReference>
<feature type="transmembrane region" description="Helical" evidence="13">
    <location>
        <begin position="196"/>
        <end position="216"/>
    </location>
</feature>
<evidence type="ECO:0000256" key="9">
    <source>
        <dbReference type="ARBA" id="ARBA00022989"/>
    </source>
</evidence>
<evidence type="ECO:0000256" key="1">
    <source>
        <dbReference type="ARBA" id="ARBA00001970"/>
    </source>
</evidence>
<evidence type="ECO:0000256" key="10">
    <source>
        <dbReference type="ARBA" id="ARBA00023004"/>
    </source>
</evidence>
<gene>
    <name evidence="15" type="ORF">DYS74_13120</name>
</gene>
<dbReference type="Gene3D" id="1.20.950.20">
    <property type="entry name" value="Transmembrane di-heme cytochromes, Chain C"/>
    <property type="match status" value="1"/>
</dbReference>
<evidence type="ECO:0000256" key="8">
    <source>
        <dbReference type="ARBA" id="ARBA00022982"/>
    </source>
</evidence>
<keyword evidence="11 13" id="KW-0472">Membrane</keyword>
<dbReference type="PANTHER" id="PTHR30529">
    <property type="entry name" value="CYTOCHROME B561"/>
    <property type="match status" value="1"/>
</dbReference>
<dbReference type="InterPro" id="IPR011577">
    <property type="entry name" value="Cyt_b561_bac/Ni-Hgenase"/>
</dbReference>
<keyword evidence="10" id="KW-0408">Iron</keyword>
<feature type="transmembrane region" description="Helical" evidence="13">
    <location>
        <begin position="56"/>
        <end position="74"/>
    </location>
</feature>
<evidence type="ECO:0000256" key="2">
    <source>
        <dbReference type="ARBA" id="ARBA00004651"/>
    </source>
</evidence>
<dbReference type="GO" id="GO:0020037">
    <property type="term" value="F:heme binding"/>
    <property type="evidence" value="ECO:0007669"/>
    <property type="project" value="TreeGrafter"/>
</dbReference>
<keyword evidence="8" id="KW-0249">Electron transport</keyword>
<dbReference type="EMBL" id="RCHI01000013">
    <property type="protein sequence ID" value="RLL63885.1"/>
    <property type="molecule type" value="Genomic_DNA"/>
</dbReference>
<evidence type="ECO:0000256" key="5">
    <source>
        <dbReference type="ARBA" id="ARBA00022617"/>
    </source>
</evidence>
<dbReference type="GO" id="GO:0005886">
    <property type="term" value="C:plasma membrane"/>
    <property type="evidence" value="ECO:0007669"/>
    <property type="project" value="UniProtKB-SubCell"/>
</dbReference>
<keyword evidence="5" id="KW-0349">Heme</keyword>
<keyword evidence="7" id="KW-0479">Metal-binding</keyword>
<keyword evidence="6 13" id="KW-0812">Transmembrane</keyword>
<evidence type="ECO:0000256" key="11">
    <source>
        <dbReference type="ARBA" id="ARBA00023136"/>
    </source>
</evidence>
<evidence type="ECO:0000313" key="15">
    <source>
        <dbReference type="EMBL" id="RLL63885.1"/>
    </source>
</evidence>
<evidence type="ECO:0000256" key="4">
    <source>
        <dbReference type="ARBA" id="ARBA00022475"/>
    </source>
</evidence>
<dbReference type="GO" id="GO:0022904">
    <property type="term" value="P:respiratory electron transport chain"/>
    <property type="evidence" value="ECO:0007669"/>
    <property type="project" value="InterPro"/>
</dbReference>
<evidence type="ECO:0000256" key="3">
    <source>
        <dbReference type="ARBA" id="ARBA00022448"/>
    </source>
</evidence>
<feature type="transmembrane region" description="Helical" evidence="13">
    <location>
        <begin position="153"/>
        <end position="172"/>
    </location>
</feature>
<dbReference type="RefSeq" id="WP_121534145.1">
    <property type="nucleotide sequence ID" value="NZ_RCHI01000013.1"/>
</dbReference>
<organism evidence="15 16">
    <name type="scientific">Paenirhodobacter hankyongi</name>
    <dbReference type="NCBI Taxonomy" id="2294033"/>
    <lineage>
        <taxon>Bacteria</taxon>
        <taxon>Pseudomonadati</taxon>
        <taxon>Pseudomonadota</taxon>
        <taxon>Alphaproteobacteria</taxon>
        <taxon>Rhodobacterales</taxon>
        <taxon>Rhodobacter group</taxon>
        <taxon>Paenirhodobacter</taxon>
    </lineage>
</organism>
<dbReference type="InterPro" id="IPR052168">
    <property type="entry name" value="Cytochrome_b561_oxidase"/>
</dbReference>
<comment type="similarity">
    <text evidence="12">Belongs to the cytochrome b561 family.</text>
</comment>